<evidence type="ECO:0000313" key="2">
    <source>
        <dbReference type="Proteomes" id="UP000729402"/>
    </source>
</evidence>
<comment type="caution">
    <text evidence="1">The sequence shown here is derived from an EMBL/GenBank/DDBJ whole genome shotgun (WGS) entry which is preliminary data.</text>
</comment>
<reference evidence="1" key="1">
    <citation type="journal article" date="2021" name="bioRxiv">
        <title>Whole Genome Assembly and Annotation of Northern Wild Rice, Zizania palustris L., Supports a Whole Genome Duplication in the Zizania Genus.</title>
        <authorList>
            <person name="Haas M."/>
            <person name="Kono T."/>
            <person name="Macchietto M."/>
            <person name="Millas R."/>
            <person name="McGilp L."/>
            <person name="Shao M."/>
            <person name="Duquette J."/>
            <person name="Hirsch C.N."/>
            <person name="Kimball J."/>
        </authorList>
    </citation>
    <scope>NUCLEOTIDE SEQUENCE</scope>
    <source>
        <tissue evidence="1">Fresh leaf tissue</tissue>
    </source>
</reference>
<dbReference type="Proteomes" id="UP000729402">
    <property type="component" value="Unassembled WGS sequence"/>
</dbReference>
<dbReference type="AlphaFoldDB" id="A0A8J5VK71"/>
<reference evidence="1" key="2">
    <citation type="submission" date="2021-02" db="EMBL/GenBank/DDBJ databases">
        <authorList>
            <person name="Kimball J.A."/>
            <person name="Haas M.W."/>
            <person name="Macchietto M."/>
            <person name="Kono T."/>
            <person name="Duquette J."/>
            <person name="Shao M."/>
        </authorList>
    </citation>
    <scope>NUCLEOTIDE SEQUENCE</scope>
    <source>
        <tissue evidence="1">Fresh leaf tissue</tissue>
    </source>
</reference>
<evidence type="ECO:0000313" key="1">
    <source>
        <dbReference type="EMBL" id="KAG8047554.1"/>
    </source>
</evidence>
<protein>
    <submittedName>
        <fullName evidence="1">Uncharacterized protein</fullName>
    </submittedName>
</protein>
<gene>
    <name evidence="1" type="ORF">GUJ93_ZPchr0008g11979</name>
</gene>
<name>A0A8J5VK71_ZIZPA</name>
<proteinExistence type="predicted"/>
<sequence length="148" mass="14316">MGGWSAARDPTGTNAKPPMVTVGHACGGVDGGGAAGAGAAVSFSGFISELSTSSSLAASFGFFSAFSAPLPLSAAGGAGGGAAISSGFLAAVAASAWRGVVGAALWRGASGGGRSGRCSKVGAWLEREKPWMRMRGESGEKIGHPVGE</sequence>
<organism evidence="1 2">
    <name type="scientific">Zizania palustris</name>
    <name type="common">Northern wild rice</name>
    <dbReference type="NCBI Taxonomy" id="103762"/>
    <lineage>
        <taxon>Eukaryota</taxon>
        <taxon>Viridiplantae</taxon>
        <taxon>Streptophyta</taxon>
        <taxon>Embryophyta</taxon>
        <taxon>Tracheophyta</taxon>
        <taxon>Spermatophyta</taxon>
        <taxon>Magnoliopsida</taxon>
        <taxon>Liliopsida</taxon>
        <taxon>Poales</taxon>
        <taxon>Poaceae</taxon>
        <taxon>BOP clade</taxon>
        <taxon>Oryzoideae</taxon>
        <taxon>Oryzeae</taxon>
        <taxon>Zizaniinae</taxon>
        <taxon>Zizania</taxon>
    </lineage>
</organism>
<keyword evidence="2" id="KW-1185">Reference proteome</keyword>
<dbReference type="EMBL" id="JAAALK010000290">
    <property type="protein sequence ID" value="KAG8047554.1"/>
    <property type="molecule type" value="Genomic_DNA"/>
</dbReference>
<accession>A0A8J5VK71</accession>